<dbReference type="OrthoDB" id="1428983at2759"/>
<keyword evidence="1" id="KW-0175">Coiled coil</keyword>
<keyword evidence="3" id="KW-1185">Reference proteome</keyword>
<protein>
    <submittedName>
        <fullName evidence="2">Uncharacterized protein</fullName>
    </submittedName>
</protein>
<reference evidence="2 3" key="1">
    <citation type="submission" date="2020-10" db="EMBL/GenBank/DDBJ databases">
        <title>The Coptis chinensis genome and diversification of protoberbering-type alkaloids.</title>
        <authorList>
            <person name="Wang B."/>
            <person name="Shu S."/>
            <person name="Song C."/>
            <person name="Liu Y."/>
        </authorList>
    </citation>
    <scope>NUCLEOTIDE SEQUENCE [LARGE SCALE GENOMIC DNA]</scope>
    <source>
        <strain evidence="2">HL-2020</strain>
        <tissue evidence="2">Leaf</tissue>
    </source>
</reference>
<comment type="caution">
    <text evidence="2">The sequence shown here is derived from an EMBL/GenBank/DDBJ whole genome shotgun (WGS) entry which is preliminary data.</text>
</comment>
<dbReference type="EMBL" id="JADFTS010000004">
    <property type="protein sequence ID" value="KAF9611835.1"/>
    <property type="molecule type" value="Genomic_DNA"/>
</dbReference>
<dbReference type="Proteomes" id="UP000631114">
    <property type="component" value="Unassembled WGS sequence"/>
</dbReference>
<accession>A0A835I572</accession>
<evidence type="ECO:0000313" key="3">
    <source>
        <dbReference type="Proteomes" id="UP000631114"/>
    </source>
</evidence>
<proteinExistence type="predicted"/>
<dbReference type="AlphaFoldDB" id="A0A835I572"/>
<evidence type="ECO:0000313" key="2">
    <source>
        <dbReference type="EMBL" id="KAF9611835.1"/>
    </source>
</evidence>
<gene>
    <name evidence="2" type="ORF">IFM89_035820</name>
</gene>
<feature type="coiled-coil region" evidence="1">
    <location>
        <begin position="24"/>
        <end position="51"/>
    </location>
</feature>
<organism evidence="2 3">
    <name type="scientific">Coptis chinensis</name>
    <dbReference type="NCBI Taxonomy" id="261450"/>
    <lineage>
        <taxon>Eukaryota</taxon>
        <taxon>Viridiplantae</taxon>
        <taxon>Streptophyta</taxon>
        <taxon>Embryophyta</taxon>
        <taxon>Tracheophyta</taxon>
        <taxon>Spermatophyta</taxon>
        <taxon>Magnoliopsida</taxon>
        <taxon>Ranunculales</taxon>
        <taxon>Ranunculaceae</taxon>
        <taxon>Coptidoideae</taxon>
        <taxon>Coptis</taxon>
    </lineage>
</organism>
<name>A0A835I572_9MAGN</name>
<evidence type="ECO:0000256" key="1">
    <source>
        <dbReference type="SAM" id="Coils"/>
    </source>
</evidence>
<sequence length="195" mass="22020">MGTSFCEGEVNWGSPLEGGCYDTAEILRSINQRAQEEIEGIKQKAMTATVDDLGSSSSYEFEDRGVRFSFSSQLVEPTMSRFDRFLASPWVEYFGNSTELALGFHSSDHCMIVLQKRVTVGGPKPLKFESLCNLFEEEFPVKPILDGIEFNSVGAEDAAWLERDFEEDEVKVALKSLVAEKSFRPDWFPMLVFQK</sequence>